<accession>A0A1S2LKL6</accession>
<evidence type="ECO:0000313" key="2">
    <source>
        <dbReference type="Proteomes" id="UP000180098"/>
    </source>
</evidence>
<organism evidence="1 2">
    <name type="scientific">Anaerobacillus arseniciselenatis</name>
    <dbReference type="NCBI Taxonomy" id="85682"/>
    <lineage>
        <taxon>Bacteria</taxon>
        <taxon>Bacillati</taxon>
        <taxon>Bacillota</taxon>
        <taxon>Bacilli</taxon>
        <taxon>Bacillales</taxon>
        <taxon>Bacillaceae</taxon>
        <taxon>Anaerobacillus</taxon>
    </lineage>
</organism>
<dbReference type="RefSeq" id="WP_071313191.1">
    <property type="nucleotide sequence ID" value="NZ_MLQQ01000018.1"/>
</dbReference>
<protein>
    <submittedName>
        <fullName evidence="1">Uncharacterized protein</fullName>
    </submittedName>
</protein>
<comment type="caution">
    <text evidence="1">The sequence shown here is derived from an EMBL/GenBank/DDBJ whole genome shotgun (WGS) entry which is preliminary data.</text>
</comment>
<dbReference type="Proteomes" id="UP000180098">
    <property type="component" value="Unassembled WGS sequence"/>
</dbReference>
<keyword evidence="2" id="KW-1185">Reference proteome</keyword>
<reference evidence="1 2" key="1">
    <citation type="submission" date="2016-10" db="EMBL/GenBank/DDBJ databases">
        <title>Draft genome sequences of four alkaliphilic bacteria belonging to the Anaerobacillus genus.</title>
        <authorList>
            <person name="Bassil N.M."/>
            <person name="Lloyd J.R."/>
        </authorList>
    </citation>
    <scope>NUCLEOTIDE SEQUENCE [LARGE SCALE GENOMIC DNA]</scope>
    <source>
        <strain evidence="1 2">DSM 15340</strain>
    </source>
</reference>
<dbReference type="EMBL" id="MLQQ01000018">
    <property type="protein sequence ID" value="OIJ12884.1"/>
    <property type="molecule type" value="Genomic_DNA"/>
</dbReference>
<proteinExistence type="predicted"/>
<evidence type="ECO:0000313" key="1">
    <source>
        <dbReference type="EMBL" id="OIJ12884.1"/>
    </source>
</evidence>
<gene>
    <name evidence="1" type="ORF">BKP35_09975</name>
</gene>
<sequence>MSRDLIGDMLKAKEKDVLYEKPRGMGKPLSREVLEGDVLDRTVKHAGYLPEWIKLQNEVRDRLLKVITLINTNPCDDDIDQEFQSINKFIKKYNQICPAKMQKMLVDREHVEKQVDSWR</sequence>
<dbReference type="AlphaFoldDB" id="A0A1S2LKL6"/>
<name>A0A1S2LKL6_9BACI</name>